<evidence type="ECO:0000256" key="2">
    <source>
        <dbReference type="ARBA" id="ARBA00022723"/>
    </source>
</evidence>
<sequence length="81" mass="9504">NYPFFKAHKKVHGLFVKRVGEYQQRFKLGEDVSEELNNLLVTWLFNHIKRDDADYVASVKANLEEYGFTAKKKGFFSKLFG</sequence>
<dbReference type="EMBL" id="LSLI01000218">
    <property type="protein sequence ID" value="KXS30518.1"/>
    <property type="molecule type" value="Genomic_DNA"/>
</dbReference>
<evidence type="ECO:0000256" key="3">
    <source>
        <dbReference type="ARBA" id="ARBA00023004"/>
    </source>
</evidence>
<evidence type="ECO:0000313" key="5">
    <source>
        <dbReference type="Proteomes" id="UP000070578"/>
    </source>
</evidence>
<dbReference type="GO" id="GO:0046872">
    <property type="term" value="F:metal ion binding"/>
    <property type="evidence" value="ECO:0007669"/>
    <property type="project" value="UniProtKB-KW"/>
</dbReference>
<comment type="similarity">
    <text evidence="1">Belongs to the hemerythrin family.</text>
</comment>
<keyword evidence="2" id="KW-0479">Metal-binding</keyword>
<protein>
    <submittedName>
        <fullName evidence="4">Hemerythrin-like metal-binding protein</fullName>
    </submittedName>
</protein>
<name>A0A139BNK8_9PROT</name>
<dbReference type="InterPro" id="IPR035938">
    <property type="entry name" value="Hemerythrin-like_sf"/>
</dbReference>
<keyword evidence="3" id="KW-0408">Iron</keyword>
<organism evidence="4 5">
    <name type="scientific">Candidatus Gallionella acididurans</name>
    <dbReference type="NCBI Taxonomy" id="1796491"/>
    <lineage>
        <taxon>Bacteria</taxon>
        <taxon>Pseudomonadati</taxon>
        <taxon>Pseudomonadota</taxon>
        <taxon>Betaproteobacteria</taxon>
        <taxon>Nitrosomonadales</taxon>
        <taxon>Gallionellaceae</taxon>
        <taxon>Gallionella</taxon>
    </lineage>
</organism>
<evidence type="ECO:0000313" key="4">
    <source>
        <dbReference type="EMBL" id="KXS30518.1"/>
    </source>
</evidence>
<dbReference type="PANTHER" id="PTHR37164">
    <property type="entry name" value="BACTERIOHEMERYTHRIN"/>
    <property type="match status" value="1"/>
</dbReference>
<accession>A0A139BNK8</accession>
<reference evidence="4 5" key="2">
    <citation type="submission" date="2016-03" db="EMBL/GenBank/DDBJ databases">
        <title>New uncultured bacterium of the family Gallionellaceae from acid mine drainage: description and reconstruction of genome based on metagenomic analysis of microbial community.</title>
        <authorList>
            <person name="Kadnikov V."/>
            <person name="Ivasenko D."/>
            <person name="Beletsky A."/>
            <person name="Mardanov A."/>
            <person name="Danilova E."/>
            <person name="Pimenov N."/>
            <person name="Karnachuk O."/>
            <person name="Ravin N."/>
        </authorList>
    </citation>
    <scope>NUCLEOTIDE SEQUENCE [LARGE SCALE GENOMIC DNA]</scope>
    <source>
        <strain evidence="4">ShG14-8</strain>
    </source>
</reference>
<dbReference type="Gene3D" id="1.20.120.50">
    <property type="entry name" value="Hemerythrin-like"/>
    <property type="match status" value="1"/>
</dbReference>
<reference evidence="4 5" key="1">
    <citation type="submission" date="2016-02" db="EMBL/GenBank/DDBJ databases">
        <authorList>
            <person name="Wen L."/>
            <person name="He K."/>
            <person name="Yang H."/>
        </authorList>
    </citation>
    <scope>NUCLEOTIDE SEQUENCE [LARGE SCALE GENOMIC DNA]</scope>
    <source>
        <strain evidence="4">ShG14-8</strain>
    </source>
</reference>
<proteinExistence type="inferred from homology"/>
<dbReference type="CDD" id="cd12107">
    <property type="entry name" value="Hemerythrin"/>
    <property type="match status" value="1"/>
</dbReference>
<dbReference type="Proteomes" id="UP000070578">
    <property type="component" value="Unassembled WGS sequence"/>
</dbReference>
<dbReference type="AlphaFoldDB" id="A0A139BNK8"/>
<gene>
    <name evidence="4" type="ORF">AWT59_3353</name>
</gene>
<comment type="caution">
    <text evidence="4">The sequence shown here is derived from an EMBL/GenBank/DDBJ whole genome shotgun (WGS) entry which is preliminary data.</text>
</comment>
<dbReference type="PANTHER" id="PTHR37164:SF1">
    <property type="entry name" value="BACTERIOHEMERYTHRIN"/>
    <property type="match status" value="1"/>
</dbReference>
<dbReference type="InterPro" id="IPR012827">
    <property type="entry name" value="Hemerythrin_metal-bd"/>
</dbReference>
<evidence type="ECO:0000256" key="1">
    <source>
        <dbReference type="ARBA" id="ARBA00010587"/>
    </source>
</evidence>
<dbReference type="InterPro" id="IPR050669">
    <property type="entry name" value="Hemerythrin"/>
</dbReference>
<dbReference type="SUPFAM" id="SSF47188">
    <property type="entry name" value="Hemerythrin-like"/>
    <property type="match status" value="1"/>
</dbReference>
<feature type="non-terminal residue" evidence="4">
    <location>
        <position position="1"/>
    </location>
</feature>